<sequence>MFQTKSLAVVVIKDHRMQIFRNEDFQDMFPICLHSVSLTGNSNDHDENFERSTYYCSTNRLAVTTRDIRVLKKKRFSNTRSVPGVVAGNATWQNTNTHTIATYLQITHYSKRD</sequence>
<reference evidence="1 2" key="1">
    <citation type="journal article" date="2009" name="Nature">
        <title>Evolution of pathogenicity and sexual reproduction in eight Candida genomes.</title>
        <authorList>
            <person name="Butler G."/>
            <person name="Rasmussen M.D."/>
            <person name="Lin M.F."/>
            <person name="Santos M.A."/>
            <person name="Sakthikumar S."/>
            <person name="Munro C.A."/>
            <person name="Rheinbay E."/>
            <person name="Grabherr M."/>
            <person name="Forche A."/>
            <person name="Reedy J.L."/>
            <person name="Agrafioti I."/>
            <person name="Arnaud M.B."/>
            <person name="Bates S."/>
            <person name="Brown A.J."/>
            <person name="Brunke S."/>
            <person name="Costanzo M.C."/>
            <person name="Fitzpatrick D.A."/>
            <person name="de Groot P.W."/>
            <person name="Harris D."/>
            <person name="Hoyer L.L."/>
            <person name="Hube B."/>
            <person name="Klis F.M."/>
            <person name="Kodira C."/>
            <person name="Lennard N."/>
            <person name="Logue M.E."/>
            <person name="Martin R."/>
            <person name="Neiman A.M."/>
            <person name="Nikolaou E."/>
            <person name="Quail M.A."/>
            <person name="Quinn J."/>
            <person name="Santos M.C."/>
            <person name="Schmitzberger F.F."/>
            <person name="Sherlock G."/>
            <person name="Shah P."/>
            <person name="Silverstein K.A."/>
            <person name="Skrzypek M.S."/>
            <person name="Soll D."/>
            <person name="Staggs R."/>
            <person name="Stansfield I."/>
            <person name="Stumpf M.P."/>
            <person name="Sudbery P.E."/>
            <person name="Srikantha T."/>
            <person name="Zeng Q."/>
            <person name="Berman J."/>
            <person name="Berriman M."/>
            <person name="Heitman J."/>
            <person name="Gow N.A."/>
            <person name="Lorenz M.C."/>
            <person name="Birren B.W."/>
            <person name="Kellis M."/>
            <person name="Cuomo C.A."/>
        </authorList>
    </citation>
    <scope>NUCLEOTIDE SEQUENCE [LARGE SCALE GENOMIC DNA]</scope>
    <source>
        <strain evidence="1 2">WO-1</strain>
    </source>
</reference>
<accession>C4YDW5</accession>
<evidence type="ECO:0000313" key="1">
    <source>
        <dbReference type="EMBL" id="EEQ42501.1"/>
    </source>
</evidence>
<dbReference type="AlphaFoldDB" id="C4YDW5"/>
<evidence type="ECO:0000313" key="2">
    <source>
        <dbReference type="Proteomes" id="UP000001429"/>
    </source>
</evidence>
<proteinExistence type="predicted"/>
<dbReference type="Proteomes" id="UP000001429">
    <property type="component" value="Chromosome 1"/>
</dbReference>
<organism evidence="1 2">
    <name type="scientific">Candida albicans (strain WO-1)</name>
    <name type="common">Yeast</name>
    <dbReference type="NCBI Taxonomy" id="294748"/>
    <lineage>
        <taxon>Eukaryota</taxon>
        <taxon>Fungi</taxon>
        <taxon>Dikarya</taxon>
        <taxon>Ascomycota</taxon>
        <taxon>Saccharomycotina</taxon>
        <taxon>Pichiomycetes</taxon>
        <taxon>Debaryomycetaceae</taxon>
        <taxon>Candida/Lodderomyces clade</taxon>
        <taxon>Candida</taxon>
    </lineage>
</organism>
<dbReference type="HOGENOM" id="CLU_2133156_0_0_1"/>
<protein>
    <submittedName>
        <fullName evidence="1">Uncharacterized protein</fullName>
    </submittedName>
</protein>
<dbReference type="PaxDb" id="5476-C4YDW5"/>
<dbReference type="VEuPathDB" id="FungiDB:CAWG_00713"/>
<dbReference type="EMBL" id="CH672346">
    <property type="protein sequence ID" value="EEQ42501.1"/>
    <property type="molecule type" value="Genomic_DNA"/>
</dbReference>
<keyword evidence="2" id="KW-1185">Reference proteome</keyword>
<name>C4YDW5_CANAW</name>
<gene>
    <name evidence="1" type="ORF">CAWG_00713</name>
</gene>